<dbReference type="RefSeq" id="WP_200609765.1">
    <property type="nucleotide sequence ID" value="NZ_JAEHHL010000006.1"/>
</dbReference>
<protein>
    <submittedName>
        <fullName evidence="2">Uncharacterized protein</fullName>
    </submittedName>
</protein>
<evidence type="ECO:0000256" key="1">
    <source>
        <dbReference type="SAM" id="MobiDB-lite"/>
    </source>
</evidence>
<dbReference type="AlphaFoldDB" id="A0A8J7M8C9"/>
<reference evidence="2" key="1">
    <citation type="submission" date="2020-12" db="EMBL/GenBank/DDBJ databases">
        <title>Bacterial taxonomy.</title>
        <authorList>
            <person name="Pan X."/>
        </authorList>
    </citation>
    <scope>NUCLEOTIDE SEQUENCE</scope>
    <source>
        <strain evidence="2">M0105</strain>
    </source>
</reference>
<proteinExistence type="predicted"/>
<dbReference type="EMBL" id="JAEHHL010000006">
    <property type="protein sequence ID" value="MBK0399558.1"/>
    <property type="molecule type" value="Genomic_DNA"/>
</dbReference>
<name>A0A8J7M8C9_9RHOB</name>
<accession>A0A8J7M8C9</accession>
<evidence type="ECO:0000313" key="3">
    <source>
        <dbReference type="Proteomes" id="UP000655420"/>
    </source>
</evidence>
<gene>
    <name evidence="2" type="ORF">H0I76_10170</name>
</gene>
<dbReference type="Proteomes" id="UP000655420">
    <property type="component" value="Unassembled WGS sequence"/>
</dbReference>
<feature type="compositionally biased region" description="Low complexity" evidence="1">
    <location>
        <begin position="92"/>
        <end position="103"/>
    </location>
</feature>
<sequence>MLRPTLHKDGSYGPYLGRDWRFLSEMLKDASDVLLKAAPRRHDYMSHTAYLKAVQHHREMLDALGQLQENAQATYSHVARQYSASRSRDVSAAGTTGTATSQL</sequence>
<organism evidence="2 3">
    <name type="scientific">Thermohalobaculum xanthum</name>
    <dbReference type="NCBI Taxonomy" id="2753746"/>
    <lineage>
        <taxon>Bacteria</taxon>
        <taxon>Pseudomonadati</taxon>
        <taxon>Pseudomonadota</taxon>
        <taxon>Alphaproteobacteria</taxon>
        <taxon>Rhodobacterales</taxon>
        <taxon>Paracoccaceae</taxon>
        <taxon>Thermohalobaculum</taxon>
    </lineage>
</organism>
<keyword evidence="3" id="KW-1185">Reference proteome</keyword>
<comment type="caution">
    <text evidence="2">The sequence shown here is derived from an EMBL/GenBank/DDBJ whole genome shotgun (WGS) entry which is preliminary data.</text>
</comment>
<feature type="region of interest" description="Disordered" evidence="1">
    <location>
        <begin position="84"/>
        <end position="103"/>
    </location>
</feature>
<evidence type="ECO:0000313" key="2">
    <source>
        <dbReference type="EMBL" id="MBK0399558.1"/>
    </source>
</evidence>